<evidence type="ECO:0000313" key="2">
    <source>
        <dbReference type="Proteomes" id="UP000789706"/>
    </source>
</evidence>
<dbReference type="EMBL" id="CAJVPK010000382">
    <property type="protein sequence ID" value="CAG8502550.1"/>
    <property type="molecule type" value="Genomic_DNA"/>
</dbReference>
<sequence length="493" mass="57688">MATNICTELLIMILNNLHSTQDLYSLLLVNRIWCKVTIPILWELPLGQDCCTDDKKLKKKALCIRTYISCMDIQTRTLLIQNGFDLSSSPPQATFDYPSFTHKFIINNLVYFISIYLQQNIGSYQNNCIITTSRLLFHEMCKLIINRCNFLDSFKMTGAKYFSPNFINYGDLIASILKFPGATKVFKKLESFTLMIRDDELIRPLYESLALICDSILNMNLELNSYYQVQLLANLIRVQKRLENLSIVANYYLDYPENNSIFSAIISQNETLKKLSLKQVSFYYFKGNSPIEQFISLQELYIEDCFGLHKSDSLFFASFPQLSSFHFRHKYNKYPQEFIIKIFEIANTKLRKIYLNSYTTDTFLAILYYCTNIIKLSLHISCLEHVIAIFNNNFNELRRFSFDCEERINADELFCQMAENVPKSLETIEIRIGIFSANSLRKFFEGWCCKGGGENKKIILRRTEQARLFALSDEHFKIIEEYGVQFDIEEYIE</sequence>
<dbReference type="OrthoDB" id="2631350at2759"/>
<accession>A0A9N9F1S7</accession>
<gene>
    <name evidence="1" type="ORF">DEBURN_LOCUS4752</name>
</gene>
<keyword evidence="2" id="KW-1185">Reference proteome</keyword>
<dbReference type="InterPro" id="IPR032675">
    <property type="entry name" value="LRR_dom_sf"/>
</dbReference>
<reference evidence="1" key="1">
    <citation type="submission" date="2021-06" db="EMBL/GenBank/DDBJ databases">
        <authorList>
            <person name="Kallberg Y."/>
            <person name="Tangrot J."/>
            <person name="Rosling A."/>
        </authorList>
    </citation>
    <scope>NUCLEOTIDE SEQUENCE</scope>
    <source>
        <strain evidence="1">AZ414A</strain>
    </source>
</reference>
<name>A0A9N9F1S7_9GLOM</name>
<dbReference type="AlphaFoldDB" id="A0A9N9F1S7"/>
<proteinExistence type="predicted"/>
<organism evidence="1 2">
    <name type="scientific">Diversispora eburnea</name>
    <dbReference type="NCBI Taxonomy" id="1213867"/>
    <lineage>
        <taxon>Eukaryota</taxon>
        <taxon>Fungi</taxon>
        <taxon>Fungi incertae sedis</taxon>
        <taxon>Mucoromycota</taxon>
        <taxon>Glomeromycotina</taxon>
        <taxon>Glomeromycetes</taxon>
        <taxon>Diversisporales</taxon>
        <taxon>Diversisporaceae</taxon>
        <taxon>Diversispora</taxon>
    </lineage>
</organism>
<dbReference type="Gene3D" id="3.80.10.10">
    <property type="entry name" value="Ribonuclease Inhibitor"/>
    <property type="match status" value="1"/>
</dbReference>
<comment type="caution">
    <text evidence="1">The sequence shown here is derived from an EMBL/GenBank/DDBJ whole genome shotgun (WGS) entry which is preliminary data.</text>
</comment>
<protein>
    <submittedName>
        <fullName evidence="1">8227_t:CDS:1</fullName>
    </submittedName>
</protein>
<dbReference type="SUPFAM" id="SSF52047">
    <property type="entry name" value="RNI-like"/>
    <property type="match status" value="1"/>
</dbReference>
<evidence type="ECO:0000313" key="1">
    <source>
        <dbReference type="EMBL" id="CAG8502550.1"/>
    </source>
</evidence>
<dbReference type="Proteomes" id="UP000789706">
    <property type="component" value="Unassembled WGS sequence"/>
</dbReference>